<evidence type="ECO:0000256" key="11">
    <source>
        <dbReference type="ARBA" id="ARBA00023014"/>
    </source>
</evidence>
<evidence type="ECO:0000256" key="10">
    <source>
        <dbReference type="ARBA" id="ARBA00023004"/>
    </source>
</evidence>
<evidence type="ECO:0000256" key="3">
    <source>
        <dbReference type="ARBA" id="ARBA00008343"/>
    </source>
</evidence>
<keyword evidence="12" id="KW-0234">DNA repair</keyword>
<dbReference type="CDD" id="cd00056">
    <property type="entry name" value="ENDO3c"/>
    <property type="match status" value="1"/>
</dbReference>
<dbReference type="InterPro" id="IPR015797">
    <property type="entry name" value="NUDIX_hydrolase-like_dom_sf"/>
</dbReference>
<dbReference type="KEGG" id="wso:WSWS_00006"/>
<comment type="function">
    <text evidence="2">Adenine glycosylase active on G-A mispairs. MutY also corrects error-prone DNA synthesis past GO lesions which are due to the oxidatively damaged form of guanine: 7,8-dihydro-8-oxoguanine (8-oxo-dGTP).</text>
</comment>
<accession>A0A288QRX4</accession>
<dbReference type="GO" id="GO:0034039">
    <property type="term" value="F:8-oxo-7,8-dihydroguanine DNA N-glycosylase activity"/>
    <property type="evidence" value="ECO:0007669"/>
    <property type="project" value="TreeGrafter"/>
</dbReference>
<dbReference type="InterPro" id="IPR003265">
    <property type="entry name" value="HhH-GPD_domain"/>
</dbReference>
<dbReference type="Gene3D" id="1.10.340.30">
    <property type="entry name" value="Hypothetical protein, domain 2"/>
    <property type="match status" value="1"/>
</dbReference>
<organism evidence="15 16">
    <name type="scientific">Weissella soli</name>
    <dbReference type="NCBI Taxonomy" id="155866"/>
    <lineage>
        <taxon>Bacteria</taxon>
        <taxon>Bacillati</taxon>
        <taxon>Bacillota</taxon>
        <taxon>Bacilli</taxon>
        <taxon>Lactobacillales</taxon>
        <taxon>Lactobacillaceae</taxon>
        <taxon>Weissella</taxon>
    </lineage>
</organism>
<dbReference type="GO" id="GO:0006298">
    <property type="term" value="P:mismatch repair"/>
    <property type="evidence" value="ECO:0007669"/>
    <property type="project" value="TreeGrafter"/>
</dbReference>
<sequence>MIEMWSIEKIEDFRRTLLAWYDEEGRASLPWRKNQDPYRVWVSEIMLQQTQVNTVIPYFKRFMTLFPTITALADAEEQTLLKAWEGLGYYSRVRNMQKAAQQVVEDYQGVWPTTFEGLKKLTGIGPYTAAAIASIAFKEPVAAIDGNAYRVLGRLFKIEDDIRQTKTWQKYFAIGNQLIDPKRPGDFNQAIMDLGSSYMTAKNYDTAHNPIKEFIASYEDGTEDLYPVKSPLAKPKQVSYVGIAVVGPDGYLWEQRPATGLLANFWLMPLYAITDFESDPDAEWTRAEIIQATETRLLADYGVTVSLKALGGRPVTHVYSHLKWTVTILTGEITETMPLKRGVWRQRDVLNDDPQPKVQEKIWQRLNSLQG</sequence>
<evidence type="ECO:0000256" key="2">
    <source>
        <dbReference type="ARBA" id="ARBA00002933"/>
    </source>
</evidence>
<evidence type="ECO:0000256" key="9">
    <source>
        <dbReference type="ARBA" id="ARBA00022801"/>
    </source>
</evidence>
<evidence type="ECO:0000256" key="5">
    <source>
        <dbReference type="ARBA" id="ARBA00022023"/>
    </source>
</evidence>
<keyword evidence="6" id="KW-0004">4Fe-4S</keyword>
<dbReference type="SUPFAM" id="SSF55811">
    <property type="entry name" value="Nudix"/>
    <property type="match status" value="1"/>
</dbReference>
<keyword evidence="10 14" id="KW-0408">Iron</keyword>
<evidence type="ECO:0000256" key="1">
    <source>
        <dbReference type="ARBA" id="ARBA00000843"/>
    </source>
</evidence>
<dbReference type="GO" id="GO:0032357">
    <property type="term" value="F:oxidized purine DNA binding"/>
    <property type="evidence" value="ECO:0007669"/>
    <property type="project" value="TreeGrafter"/>
</dbReference>
<dbReference type="GO" id="GO:0046872">
    <property type="term" value="F:metal ion binding"/>
    <property type="evidence" value="ECO:0007669"/>
    <property type="project" value="UniProtKB-UniRule"/>
</dbReference>
<dbReference type="PANTHER" id="PTHR42944:SF1">
    <property type="entry name" value="ADENINE DNA GLYCOSYLASE"/>
    <property type="match status" value="1"/>
</dbReference>
<dbReference type="Proteomes" id="UP000254912">
    <property type="component" value="Unassembled WGS sequence"/>
</dbReference>
<dbReference type="InterPro" id="IPR000445">
    <property type="entry name" value="HhH_motif"/>
</dbReference>
<dbReference type="Pfam" id="PF00730">
    <property type="entry name" value="HhH-GPD"/>
    <property type="match status" value="1"/>
</dbReference>
<dbReference type="Pfam" id="PF00633">
    <property type="entry name" value="HHH"/>
    <property type="match status" value="1"/>
</dbReference>
<dbReference type="NCBIfam" id="TIGR01084">
    <property type="entry name" value="mutY"/>
    <property type="match status" value="1"/>
</dbReference>
<proteinExistence type="inferred from homology"/>
<dbReference type="GO" id="GO:0051539">
    <property type="term" value="F:4 iron, 4 sulfur cluster binding"/>
    <property type="evidence" value="ECO:0007669"/>
    <property type="project" value="UniProtKB-UniRule"/>
</dbReference>
<evidence type="ECO:0000313" key="15">
    <source>
        <dbReference type="EMBL" id="RDL06658.1"/>
    </source>
</evidence>
<comment type="similarity">
    <text evidence="3 14">Belongs to the Nth/MutY family.</text>
</comment>
<keyword evidence="9" id="KW-0378">Hydrolase</keyword>
<evidence type="ECO:0000256" key="7">
    <source>
        <dbReference type="ARBA" id="ARBA00022723"/>
    </source>
</evidence>
<dbReference type="Gene3D" id="3.90.79.10">
    <property type="entry name" value="Nucleoside Triphosphate Pyrophosphohydrolase"/>
    <property type="match status" value="1"/>
</dbReference>
<dbReference type="InterPro" id="IPR011257">
    <property type="entry name" value="DNA_glycosylase"/>
</dbReference>
<dbReference type="InterPro" id="IPR044298">
    <property type="entry name" value="MIG/MutY"/>
</dbReference>
<comment type="catalytic activity">
    <reaction evidence="1 14">
        <text>Hydrolyzes free adenine bases from 7,8-dihydro-8-oxoguanine:adenine mismatched double-stranded DNA, leaving an apurinic site.</text>
        <dbReference type="EC" id="3.2.2.31"/>
    </reaction>
</comment>
<keyword evidence="7" id="KW-0479">Metal-binding</keyword>
<dbReference type="SUPFAM" id="SSF48150">
    <property type="entry name" value="DNA-glycosylase"/>
    <property type="match status" value="1"/>
</dbReference>
<dbReference type="FunFam" id="1.10.340.30:FF:000002">
    <property type="entry name" value="Adenine DNA glycosylase"/>
    <property type="match status" value="1"/>
</dbReference>
<dbReference type="PANTHER" id="PTHR42944">
    <property type="entry name" value="ADENINE DNA GLYCOSYLASE"/>
    <property type="match status" value="1"/>
</dbReference>
<dbReference type="EC" id="3.2.2.31" evidence="4 14"/>
<dbReference type="InterPro" id="IPR023170">
    <property type="entry name" value="HhH_base_excis_C"/>
</dbReference>
<dbReference type="GO" id="GO:0000701">
    <property type="term" value="F:purine-specific mismatch base pair DNA N-glycosylase activity"/>
    <property type="evidence" value="ECO:0007669"/>
    <property type="project" value="UniProtKB-EC"/>
</dbReference>
<dbReference type="RefSeq" id="WP_181777842.1">
    <property type="nucleotide sequence ID" value="NZ_BJYO01000003.1"/>
</dbReference>
<protein>
    <recommendedName>
        <fullName evidence="5 14">Adenine DNA glycosylase</fullName>
        <ecNumber evidence="4 14">3.2.2.31</ecNumber>
    </recommendedName>
</protein>
<dbReference type="CDD" id="cd03431">
    <property type="entry name" value="NUDIX_DNA_Glycosylase_C-MutY"/>
    <property type="match status" value="1"/>
</dbReference>
<keyword evidence="16" id="KW-1185">Reference proteome</keyword>
<keyword evidence="13 14" id="KW-0326">Glycosidase</keyword>
<name>A0A288QRX4_9LACO</name>
<dbReference type="Gene3D" id="1.10.1670.10">
    <property type="entry name" value="Helix-hairpin-Helix base-excision DNA repair enzymes (C-terminal)"/>
    <property type="match status" value="1"/>
</dbReference>
<evidence type="ECO:0000256" key="6">
    <source>
        <dbReference type="ARBA" id="ARBA00022485"/>
    </source>
</evidence>
<comment type="cofactor">
    <cofactor evidence="14">
        <name>[4Fe-4S] cluster</name>
        <dbReference type="ChEBI" id="CHEBI:49883"/>
    </cofactor>
    <text evidence="14">Binds 1 [4Fe-4S] cluster.</text>
</comment>
<keyword evidence="11" id="KW-0411">Iron-sulfur</keyword>
<dbReference type="EMBL" id="QRAS01000002">
    <property type="protein sequence ID" value="RDL06658.1"/>
    <property type="molecule type" value="Genomic_DNA"/>
</dbReference>
<reference evidence="15 16" key="1">
    <citation type="submission" date="2018-07" db="EMBL/GenBank/DDBJ databases">
        <title>Genomic Encyclopedia of Type Strains, Phase III (KMG-III): the genomes of soil and plant-associated and newly described type strains.</title>
        <authorList>
            <person name="Whitman W."/>
        </authorList>
    </citation>
    <scope>NUCLEOTIDE SEQUENCE [LARGE SCALE GENOMIC DNA]</scope>
    <source>
        <strain evidence="15 16">CECT 7031</strain>
    </source>
</reference>
<comment type="caution">
    <text evidence="15">The sequence shown here is derived from an EMBL/GenBank/DDBJ whole genome shotgun (WGS) entry which is preliminary data.</text>
</comment>
<dbReference type="Pfam" id="PF14815">
    <property type="entry name" value="NUDIX_4"/>
    <property type="match status" value="1"/>
</dbReference>
<evidence type="ECO:0000256" key="8">
    <source>
        <dbReference type="ARBA" id="ARBA00022763"/>
    </source>
</evidence>
<evidence type="ECO:0000256" key="4">
    <source>
        <dbReference type="ARBA" id="ARBA00012045"/>
    </source>
</evidence>
<dbReference type="InterPro" id="IPR029119">
    <property type="entry name" value="MutY_C"/>
</dbReference>
<evidence type="ECO:0000256" key="14">
    <source>
        <dbReference type="RuleBase" id="RU365096"/>
    </source>
</evidence>
<dbReference type="InterPro" id="IPR005760">
    <property type="entry name" value="A/G_AdeGlyc_MutY"/>
</dbReference>
<evidence type="ECO:0000256" key="12">
    <source>
        <dbReference type="ARBA" id="ARBA00023204"/>
    </source>
</evidence>
<gene>
    <name evidence="15" type="ORF">DFP99_1046</name>
</gene>
<evidence type="ECO:0000256" key="13">
    <source>
        <dbReference type="ARBA" id="ARBA00023295"/>
    </source>
</evidence>
<dbReference type="GeneID" id="94545221"/>
<dbReference type="GO" id="GO:0035485">
    <property type="term" value="F:adenine/guanine mispair binding"/>
    <property type="evidence" value="ECO:0007669"/>
    <property type="project" value="TreeGrafter"/>
</dbReference>
<keyword evidence="8 14" id="KW-0227">DNA damage</keyword>
<dbReference type="GO" id="GO:0006284">
    <property type="term" value="P:base-excision repair"/>
    <property type="evidence" value="ECO:0007669"/>
    <property type="project" value="UniProtKB-UniRule"/>
</dbReference>
<dbReference type="AlphaFoldDB" id="A0A288QRX4"/>
<evidence type="ECO:0000313" key="16">
    <source>
        <dbReference type="Proteomes" id="UP000254912"/>
    </source>
</evidence>
<dbReference type="SMART" id="SM00478">
    <property type="entry name" value="ENDO3c"/>
    <property type="match status" value="1"/>
</dbReference>